<dbReference type="InterPro" id="IPR050475">
    <property type="entry name" value="Prenyltransferase_related"/>
</dbReference>
<feature type="transmembrane region" description="Helical" evidence="6">
    <location>
        <begin position="112"/>
        <end position="132"/>
    </location>
</feature>
<gene>
    <name evidence="7" type="ORF">Pla175_20280</name>
</gene>
<name>A0A518DB04_9BACT</name>
<dbReference type="Pfam" id="PF01040">
    <property type="entry name" value="UbiA"/>
    <property type="match status" value="1"/>
</dbReference>
<protein>
    <submittedName>
        <fullName evidence="7">Prenyltransferase</fullName>
    </submittedName>
</protein>
<feature type="transmembrane region" description="Helical" evidence="6">
    <location>
        <begin position="239"/>
        <end position="258"/>
    </location>
</feature>
<dbReference type="RefSeq" id="WP_145283782.1">
    <property type="nucleotide sequence ID" value="NZ_CP036291.1"/>
</dbReference>
<keyword evidence="2" id="KW-1003">Cell membrane</keyword>
<evidence type="ECO:0000256" key="5">
    <source>
        <dbReference type="ARBA" id="ARBA00023136"/>
    </source>
</evidence>
<dbReference type="EMBL" id="CP036291">
    <property type="protein sequence ID" value="QDU88648.1"/>
    <property type="molecule type" value="Genomic_DNA"/>
</dbReference>
<reference evidence="7 8" key="1">
    <citation type="submission" date="2019-02" db="EMBL/GenBank/DDBJ databases">
        <title>Deep-cultivation of Planctomycetes and their phenomic and genomic characterization uncovers novel biology.</title>
        <authorList>
            <person name="Wiegand S."/>
            <person name="Jogler M."/>
            <person name="Boedeker C."/>
            <person name="Pinto D."/>
            <person name="Vollmers J."/>
            <person name="Rivas-Marin E."/>
            <person name="Kohn T."/>
            <person name="Peeters S.H."/>
            <person name="Heuer A."/>
            <person name="Rast P."/>
            <person name="Oberbeckmann S."/>
            <person name="Bunk B."/>
            <person name="Jeske O."/>
            <person name="Meyerdierks A."/>
            <person name="Storesund J.E."/>
            <person name="Kallscheuer N."/>
            <person name="Luecker S."/>
            <person name="Lage O.M."/>
            <person name="Pohl T."/>
            <person name="Merkel B.J."/>
            <person name="Hornburger P."/>
            <person name="Mueller R.-W."/>
            <person name="Bruemmer F."/>
            <person name="Labrenz M."/>
            <person name="Spormann A.M."/>
            <person name="Op den Camp H."/>
            <person name="Overmann J."/>
            <person name="Amann R."/>
            <person name="Jetten M.S.M."/>
            <person name="Mascher T."/>
            <person name="Medema M.H."/>
            <person name="Devos D.P."/>
            <person name="Kaster A.-K."/>
            <person name="Ovreas L."/>
            <person name="Rohde M."/>
            <person name="Galperin M.Y."/>
            <person name="Jogler C."/>
        </authorList>
    </citation>
    <scope>NUCLEOTIDE SEQUENCE [LARGE SCALE GENOMIC DNA]</scope>
    <source>
        <strain evidence="7 8">Pla175</strain>
    </source>
</reference>
<dbReference type="KEGG" id="pnd:Pla175_20280"/>
<keyword evidence="8" id="KW-1185">Reference proteome</keyword>
<organism evidence="7 8">
    <name type="scientific">Pirellulimonas nuda</name>
    <dbReference type="NCBI Taxonomy" id="2528009"/>
    <lineage>
        <taxon>Bacteria</taxon>
        <taxon>Pseudomonadati</taxon>
        <taxon>Planctomycetota</taxon>
        <taxon>Planctomycetia</taxon>
        <taxon>Pirellulales</taxon>
        <taxon>Lacipirellulaceae</taxon>
        <taxon>Pirellulimonas</taxon>
    </lineage>
</organism>
<dbReference type="InterPro" id="IPR044878">
    <property type="entry name" value="UbiA_sf"/>
</dbReference>
<dbReference type="CDD" id="cd13964">
    <property type="entry name" value="PT_UbiA_1"/>
    <property type="match status" value="1"/>
</dbReference>
<feature type="transmembrane region" description="Helical" evidence="6">
    <location>
        <begin position="204"/>
        <end position="227"/>
    </location>
</feature>
<dbReference type="PANTHER" id="PTHR42723:SF1">
    <property type="entry name" value="CHLOROPHYLL SYNTHASE, CHLOROPLASTIC"/>
    <property type="match status" value="1"/>
</dbReference>
<evidence type="ECO:0000256" key="3">
    <source>
        <dbReference type="ARBA" id="ARBA00022692"/>
    </source>
</evidence>
<keyword evidence="3 6" id="KW-0812">Transmembrane</keyword>
<proteinExistence type="predicted"/>
<feature type="transmembrane region" description="Helical" evidence="6">
    <location>
        <begin position="81"/>
        <end position="106"/>
    </location>
</feature>
<evidence type="ECO:0000313" key="7">
    <source>
        <dbReference type="EMBL" id="QDU88648.1"/>
    </source>
</evidence>
<keyword evidence="5 6" id="KW-0472">Membrane</keyword>
<dbReference type="OrthoDB" id="2908954at2"/>
<evidence type="ECO:0000313" key="8">
    <source>
        <dbReference type="Proteomes" id="UP000317429"/>
    </source>
</evidence>
<dbReference type="InterPro" id="IPR000537">
    <property type="entry name" value="UbiA_prenyltransferase"/>
</dbReference>
<feature type="transmembrane region" description="Helical" evidence="6">
    <location>
        <begin position="265"/>
        <end position="286"/>
    </location>
</feature>
<evidence type="ECO:0000256" key="2">
    <source>
        <dbReference type="ARBA" id="ARBA00022475"/>
    </source>
</evidence>
<feature type="transmembrane region" description="Helical" evidence="6">
    <location>
        <begin position="174"/>
        <end position="192"/>
    </location>
</feature>
<evidence type="ECO:0000256" key="6">
    <source>
        <dbReference type="SAM" id="Phobius"/>
    </source>
</evidence>
<dbReference type="Gene3D" id="1.10.357.140">
    <property type="entry name" value="UbiA prenyltransferase"/>
    <property type="match status" value="1"/>
</dbReference>
<sequence length="313" mass="32384">MSSPASLGAYARLLRVSNVLTAVADVWMGLIVSRGALAPVATCVALSLASVCLYLSGMVLNDVFDAGVDARERPERPIPAGQIAAATASRLGWGLLLAGIGLAAAASLLEHSWLPAVAAVLLACCVVAYNAWLKKTPLGPVAMGLCRVGNVVLGMSVGPGSLITAESLSLPAPIIYIAPGVLLYIAGLTWFARSEETISRRMTLGAASIVMLSGLAVFASGPTYYAIGPRLVVAESGWLLLWLVIAMLVARRLVAALLQPSPAQVQAAVGNALQTIITIDAALAWGYAGPQWGLAVLALLPPTMLLAHFVRQT</sequence>
<dbReference type="Proteomes" id="UP000317429">
    <property type="component" value="Chromosome"/>
</dbReference>
<accession>A0A518DB04</accession>
<dbReference type="PANTHER" id="PTHR42723">
    <property type="entry name" value="CHLOROPHYLL SYNTHASE"/>
    <property type="match status" value="1"/>
</dbReference>
<evidence type="ECO:0000256" key="1">
    <source>
        <dbReference type="ARBA" id="ARBA00004141"/>
    </source>
</evidence>
<dbReference type="GO" id="GO:0016020">
    <property type="term" value="C:membrane"/>
    <property type="evidence" value="ECO:0007669"/>
    <property type="project" value="UniProtKB-SubCell"/>
</dbReference>
<comment type="subcellular location">
    <subcellularLocation>
        <location evidence="1">Membrane</location>
        <topology evidence="1">Multi-pass membrane protein</topology>
    </subcellularLocation>
</comment>
<feature type="transmembrane region" description="Helical" evidence="6">
    <location>
        <begin position="36"/>
        <end position="60"/>
    </location>
</feature>
<feature type="transmembrane region" description="Helical" evidence="6">
    <location>
        <begin position="144"/>
        <end position="162"/>
    </location>
</feature>
<feature type="transmembrane region" description="Helical" evidence="6">
    <location>
        <begin position="292"/>
        <end position="310"/>
    </location>
</feature>
<dbReference type="GO" id="GO:0016765">
    <property type="term" value="F:transferase activity, transferring alkyl or aryl (other than methyl) groups"/>
    <property type="evidence" value="ECO:0007669"/>
    <property type="project" value="InterPro"/>
</dbReference>
<dbReference type="AlphaFoldDB" id="A0A518DB04"/>
<keyword evidence="7" id="KW-0808">Transferase</keyword>
<keyword evidence="4 6" id="KW-1133">Transmembrane helix</keyword>
<evidence type="ECO:0000256" key="4">
    <source>
        <dbReference type="ARBA" id="ARBA00022989"/>
    </source>
</evidence>